<dbReference type="Proteomes" id="UP001218071">
    <property type="component" value="Chromosome"/>
</dbReference>
<keyword evidence="2" id="KW-0285">Flavoprotein</keyword>
<dbReference type="InterPro" id="IPR011576">
    <property type="entry name" value="Pyridox_Oxase_N"/>
</dbReference>
<dbReference type="InterPro" id="IPR012349">
    <property type="entry name" value="Split_barrel_FMN-bd"/>
</dbReference>
<evidence type="ECO:0000256" key="2">
    <source>
        <dbReference type="ARBA" id="ARBA00022630"/>
    </source>
</evidence>
<gene>
    <name evidence="6" type="primary">pdxH</name>
    <name evidence="6" type="ORF">CJEDD_04785</name>
</gene>
<dbReference type="EMBL" id="CP063194">
    <property type="protein sequence ID" value="WCZ38568.1"/>
    <property type="molecule type" value="Genomic_DNA"/>
</dbReference>
<evidence type="ECO:0000256" key="3">
    <source>
        <dbReference type="ARBA" id="ARBA00022643"/>
    </source>
</evidence>
<accession>A0ABY7ULY0</accession>
<dbReference type="Gene3D" id="2.30.110.10">
    <property type="entry name" value="Electron Transport, Fmn-binding Protein, Chain A"/>
    <property type="match status" value="1"/>
</dbReference>
<dbReference type="EC" id="1.4.3.5" evidence="6"/>
<dbReference type="SUPFAM" id="SSF50475">
    <property type="entry name" value="FMN-binding split barrel"/>
    <property type="match status" value="1"/>
</dbReference>
<evidence type="ECO:0000259" key="5">
    <source>
        <dbReference type="Pfam" id="PF01243"/>
    </source>
</evidence>
<sequence>MIYLSQDYLDGLKRPHASPGKHDMSKLPADPNQLFADWFVEAVENNVGDVSAVTVATVDDDGLPDARIVDLLYLDSDGFHFGTATDTAKVRQMETSWAAALNFWWQPMRRAVRVRGTASRAVDGERFNVWRVEPEHYEFFHLWDDRMHFDRIAYERDELGEWERIRIS</sequence>
<evidence type="ECO:0000313" key="7">
    <source>
        <dbReference type="Proteomes" id="UP001218071"/>
    </source>
</evidence>
<dbReference type="InterPro" id="IPR000659">
    <property type="entry name" value="Pyridox_Oxase"/>
</dbReference>
<dbReference type="Pfam" id="PF01243">
    <property type="entry name" value="PNPOx_N"/>
    <property type="match status" value="1"/>
</dbReference>
<evidence type="ECO:0000313" key="6">
    <source>
        <dbReference type="EMBL" id="WCZ38568.1"/>
    </source>
</evidence>
<organism evidence="6 7">
    <name type="scientific">Corynebacterium jeddahense</name>
    <dbReference type="NCBI Taxonomy" id="1414719"/>
    <lineage>
        <taxon>Bacteria</taxon>
        <taxon>Bacillati</taxon>
        <taxon>Actinomycetota</taxon>
        <taxon>Actinomycetes</taxon>
        <taxon>Mycobacteriales</taxon>
        <taxon>Corynebacteriaceae</taxon>
        <taxon>Corynebacterium</taxon>
    </lineage>
</organism>
<feature type="domain" description="Pyridoxamine 5'-phosphate oxidase N-terminal" evidence="5">
    <location>
        <begin position="41"/>
        <end position="130"/>
    </location>
</feature>
<protein>
    <submittedName>
        <fullName evidence="6">Pyridoxine/pyridoxamine 5'-phosphate oxidase</fullName>
        <ecNumber evidence="6">1.4.3.5</ecNumber>
    </submittedName>
</protein>
<dbReference type="GO" id="GO:0004733">
    <property type="term" value="F:pyridoxamine phosphate oxidase activity"/>
    <property type="evidence" value="ECO:0007669"/>
    <property type="project" value="UniProtKB-EC"/>
</dbReference>
<dbReference type="PANTHER" id="PTHR10851:SF0">
    <property type="entry name" value="PYRIDOXINE-5'-PHOSPHATE OXIDASE"/>
    <property type="match status" value="1"/>
</dbReference>
<evidence type="ECO:0000256" key="1">
    <source>
        <dbReference type="ARBA" id="ARBA00001917"/>
    </source>
</evidence>
<proteinExistence type="predicted"/>
<name>A0ABY7ULY0_9CORY</name>
<dbReference type="PANTHER" id="PTHR10851">
    <property type="entry name" value="PYRIDOXINE-5-PHOSPHATE OXIDASE"/>
    <property type="match status" value="1"/>
</dbReference>
<dbReference type="RefSeq" id="WP_042408955.1">
    <property type="nucleotide sequence ID" value="NZ_CBYN010000102.1"/>
</dbReference>
<comment type="cofactor">
    <cofactor evidence="1">
        <name>FMN</name>
        <dbReference type="ChEBI" id="CHEBI:58210"/>
    </cofactor>
</comment>
<evidence type="ECO:0000256" key="4">
    <source>
        <dbReference type="ARBA" id="ARBA00023002"/>
    </source>
</evidence>
<keyword evidence="7" id="KW-1185">Reference proteome</keyword>
<reference evidence="6 7" key="1">
    <citation type="submission" date="2020-10" db="EMBL/GenBank/DDBJ databases">
        <title>Complete genome sequence of Corynebacterium jeddahense DSM 45997, type strain of Corynebacterium jeddahense.</title>
        <authorList>
            <person name="Busche T."/>
            <person name="Kalinowski J."/>
            <person name="Ruckert C."/>
        </authorList>
    </citation>
    <scope>NUCLEOTIDE SEQUENCE [LARGE SCALE GENOMIC DNA]</scope>
    <source>
        <strain evidence="6 7">DSM 45997</strain>
    </source>
</reference>
<keyword evidence="3" id="KW-0288">FMN</keyword>
<keyword evidence="4 6" id="KW-0560">Oxidoreductase</keyword>